<dbReference type="GO" id="GO:0043041">
    <property type="term" value="P:amino acid activation for nonribosomal peptide biosynthetic process"/>
    <property type="evidence" value="ECO:0007669"/>
    <property type="project" value="TreeGrafter"/>
</dbReference>
<dbReference type="Proteomes" id="UP001150942">
    <property type="component" value="Unassembled WGS sequence"/>
</dbReference>
<gene>
    <name evidence="5" type="ORF">N7449_005374</name>
</gene>
<accession>A0A9W9ML20</accession>
<dbReference type="EMBL" id="JAPQKQ010000003">
    <property type="protein sequence ID" value="KAJ5203295.1"/>
    <property type="molecule type" value="Genomic_DNA"/>
</dbReference>
<evidence type="ECO:0000256" key="2">
    <source>
        <dbReference type="ARBA" id="ARBA00022553"/>
    </source>
</evidence>
<dbReference type="GO" id="GO:0031177">
    <property type="term" value="F:phosphopantetheine binding"/>
    <property type="evidence" value="ECO:0007669"/>
    <property type="project" value="TreeGrafter"/>
</dbReference>
<dbReference type="Gene3D" id="3.30.300.30">
    <property type="match status" value="1"/>
</dbReference>
<sequence>MAVNGSHTTSTGNILDRSEQFWRREFKDFSATIFPIVSSRYKQSALKILTENIDLACGELDPVSAGAALALAWGLVLSRYTGNDDVVFGLGLELESNDFPNTPVLPLRLLVDPQQLAVDALNDTEAKIMDRSTFGVSSTPELSNLGGDIAGGCQFMNILNVRQGQPKDPGAFQSIEGRKVPLVINCEIRTNGVDVEALVDPSVVCVETTRMMLHQLGHSFRTALSRCSRGTLVGDLRSVSPQGLADLMERGVQPPPPLVHARVHDLIVAQCQSRPSEPAIAAWDGHLTYHELDQFSSRLATQLTKLKVIQPDKIVPVLMERSVWISVVILGILKAGGAFLLMDISFEDEYVKQICAKIEAPLILTSGRQNDRARLLGLPVLVVGDNPLLPDDEEKYTHLQCADVQPSDACHGLFTSGSSGDPKLVVIDHAAVCTAWAQPTATQLMLSSSSRVLQFGSHAFGACVAEYLGAMIHGACLCIASELGLGNDTAEAIRKLNANFITLTPSASRLLDPNQVPSLHVVVLAGEALSPLDLEKWQGQVQLKCMYGLAETAAFSMLADLTKPNSNYREIGVPTHTWNSWIVDADNVEDLVPPGGVGELLLEGPSLGRGYLNDPARTAQNYIPAPSWLMQIRPMASHGYRCLKTGDLVRYSPNGTLEYIRRKDVTEVKIRGQRMDLTDVERHLARQYPTAARVVVDVIIPSDDIGHNGAMLVGFVHTESPQCDTQNENDEIFASSTIESREKATNILSVLKEVLPTFMVPDIIVVVNRIPTTTSGKLHRDRLRRLASGLSRRALLEYGNIQLPGANGHSERLVQ</sequence>
<dbReference type="CDD" id="cd05918">
    <property type="entry name" value="A_NRPS_SidN3_like"/>
    <property type="match status" value="1"/>
</dbReference>
<dbReference type="GO" id="GO:0016874">
    <property type="term" value="F:ligase activity"/>
    <property type="evidence" value="ECO:0007669"/>
    <property type="project" value="UniProtKB-KW"/>
</dbReference>
<reference evidence="5" key="1">
    <citation type="submission" date="2022-11" db="EMBL/GenBank/DDBJ databases">
        <authorList>
            <person name="Petersen C."/>
        </authorList>
    </citation>
    <scope>NUCLEOTIDE SEQUENCE</scope>
    <source>
        <strain evidence="5">IBT 20477</strain>
    </source>
</reference>
<evidence type="ECO:0000256" key="3">
    <source>
        <dbReference type="ARBA" id="ARBA00022598"/>
    </source>
</evidence>
<name>A0A9W9ML20_9EURO</name>
<dbReference type="SUPFAM" id="SSF52777">
    <property type="entry name" value="CoA-dependent acyltransferases"/>
    <property type="match status" value="1"/>
</dbReference>
<organism evidence="5 6">
    <name type="scientific">Penicillium cf. viridicatum</name>
    <dbReference type="NCBI Taxonomy" id="2972119"/>
    <lineage>
        <taxon>Eukaryota</taxon>
        <taxon>Fungi</taxon>
        <taxon>Dikarya</taxon>
        <taxon>Ascomycota</taxon>
        <taxon>Pezizomycotina</taxon>
        <taxon>Eurotiomycetes</taxon>
        <taxon>Eurotiomycetidae</taxon>
        <taxon>Eurotiales</taxon>
        <taxon>Aspergillaceae</taxon>
        <taxon>Penicillium</taxon>
    </lineage>
</organism>
<feature type="domain" description="AMP-dependent synthetase/ligase" evidence="4">
    <location>
        <begin position="269"/>
        <end position="612"/>
    </location>
</feature>
<dbReference type="InterPro" id="IPR000873">
    <property type="entry name" value="AMP-dep_synth/lig_dom"/>
</dbReference>
<keyword evidence="6" id="KW-1185">Reference proteome</keyword>
<dbReference type="AlphaFoldDB" id="A0A9W9ML20"/>
<dbReference type="Gene3D" id="3.40.50.12780">
    <property type="entry name" value="N-terminal domain of ligase-like"/>
    <property type="match status" value="1"/>
</dbReference>
<evidence type="ECO:0000259" key="4">
    <source>
        <dbReference type="Pfam" id="PF00501"/>
    </source>
</evidence>
<dbReference type="GO" id="GO:0005737">
    <property type="term" value="C:cytoplasm"/>
    <property type="evidence" value="ECO:0007669"/>
    <property type="project" value="TreeGrafter"/>
</dbReference>
<dbReference type="GO" id="GO:0044550">
    <property type="term" value="P:secondary metabolite biosynthetic process"/>
    <property type="evidence" value="ECO:0007669"/>
    <property type="project" value="TreeGrafter"/>
</dbReference>
<evidence type="ECO:0000256" key="1">
    <source>
        <dbReference type="ARBA" id="ARBA00022450"/>
    </source>
</evidence>
<dbReference type="PANTHER" id="PTHR45527:SF3">
    <property type="entry name" value="SIDEROPHORE SYNTHETASE (EUROFUNG)"/>
    <property type="match status" value="1"/>
</dbReference>
<dbReference type="InterPro" id="IPR042099">
    <property type="entry name" value="ANL_N_sf"/>
</dbReference>
<keyword evidence="1" id="KW-0596">Phosphopantetheine</keyword>
<dbReference type="Pfam" id="PF00501">
    <property type="entry name" value="AMP-binding"/>
    <property type="match status" value="1"/>
</dbReference>
<dbReference type="Gene3D" id="3.30.559.30">
    <property type="entry name" value="Nonribosomal peptide synthetase, condensation domain"/>
    <property type="match status" value="1"/>
</dbReference>
<evidence type="ECO:0000313" key="6">
    <source>
        <dbReference type="Proteomes" id="UP001150942"/>
    </source>
</evidence>
<dbReference type="SUPFAM" id="SSF56801">
    <property type="entry name" value="Acetyl-CoA synthetase-like"/>
    <property type="match status" value="1"/>
</dbReference>
<keyword evidence="3" id="KW-0436">Ligase</keyword>
<protein>
    <recommendedName>
        <fullName evidence="4">AMP-dependent synthetase/ligase domain-containing protein</fullName>
    </recommendedName>
</protein>
<dbReference type="OrthoDB" id="416786at2759"/>
<proteinExistence type="predicted"/>
<dbReference type="PANTHER" id="PTHR45527">
    <property type="entry name" value="NONRIBOSOMAL PEPTIDE SYNTHETASE"/>
    <property type="match status" value="1"/>
</dbReference>
<evidence type="ECO:0000313" key="5">
    <source>
        <dbReference type="EMBL" id="KAJ5203295.1"/>
    </source>
</evidence>
<comment type="caution">
    <text evidence="5">The sequence shown here is derived from an EMBL/GenBank/DDBJ whole genome shotgun (WGS) entry which is preliminary data.</text>
</comment>
<reference evidence="5" key="2">
    <citation type="journal article" date="2023" name="IMA Fungus">
        <title>Comparative genomic study of the Penicillium genus elucidates a diverse pangenome and 15 lateral gene transfer events.</title>
        <authorList>
            <person name="Petersen C."/>
            <person name="Sorensen T."/>
            <person name="Nielsen M.R."/>
            <person name="Sondergaard T.E."/>
            <person name="Sorensen J.L."/>
            <person name="Fitzpatrick D.A."/>
            <person name="Frisvad J.C."/>
            <person name="Nielsen K.L."/>
        </authorList>
    </citation>
    <scope>NUCLEOTIDE SEQUENCE</scope>
    <source>
        <strain evidence="5">IBT 20477</strain>
    </source>
</reference>
<dbReference type="InterPro" id="IPR045851">
    <property type="entry name" value="AMP-bd_C_sf"/>
</dbReference>
<keyword evidence="2" id="KW-0597">Phosphoprotein</keyword>